<keyword evidence="5 11" id="KW-0436">Ligase</keyword>
<dbReference type="FunFam" id="3.30.200.20:FF:000199">
    <property type="entry name" value="Phosphoribosylaminoimidazole-succinocarboxamide synthase"/>
    <property type="match status" value="1"/>
</dbReference>
<reference evidence="13 14" key="1">
    <citation type="submission" date="2017-08" db="EMBL/GenBank/DDBJ databases">
        <title>Complete Genome Sequence of Streptomyces formicae KY5, the formicamycin producer.</title>
        <authorList>
            <person name="Holmes N.A."/>
            <person name="Devine R."/>
            <person name="Qin Z."/>
            <person name="Seipke R.F."/>
            <person name="Wilkinson B."/>
            <person name="Hutchings M.I."/>
        </authorList>
    </citation>
    <scope>NUCLEOTIDE SEQUENCE [LARGE SCALE GENOMIC DNA]</scope>
    <source>
        <strain evidence="13 14">KY5</strain>
    </source>
</reference>
<evidence type="ECO:0000256" key="2">
    <source>
        <dbReference type="ARBA" id="ARBA00010190"/>
    </source>
</evidence>
<gene>
    <name evidence="11" type="primary">purC</name>
    <name evidence="13" type="ORF">KY5_3902c</name>
</gene>
<sequence>MSGFVEKPEPLEVPGLVHLHTGKVRELYQNEAGELVMVASDRLSAYDWVLPSEIPDKGRVLTQLSLWWFDQLADLVPNHVISTDLPEGAPADWAGRTLVCKSLKMVPVECVARGYLTGSGLLEYNESRTVCGLALPEGLVDGSELPAPIFTPAAKAAVGEHDENVAYEEVARQVGAETAAQLRQTTLAVYGRALDIARERGLILADTKFEFGFEGEHLILADEVLTPDSSRFWPADLWEPGHAQPSYDKQFVRNWLTSPASGWDRRSEQPPPALPQDVVDATRAKYIEAYERLTGTAW</sequence>
<evidence type="ECO:0000256" key="11">
    <source>
        <dbReference type="HAMAP-Rule" id="MF_00137"/>
    </source>
</evidence>
<dbReference type="NCBIfam" id="TIGR00081">
    <property type="entry name" value="purC"/>
    <property type="match status" value="1"/>
</dbReference>
<accession>A0A291QAU1</accession>
<evidence type="ECO:0000256" key="5">
    <source>
        <dbReference type="ARBA" id="ARBA00022598"/>
    </source>
</evidence>
<dbReference type="Gene3D" id="3.30.470.20">
    <property type="entry name" value="ATP-grasp fold, B domain"/>
    <property type="match status" value="1"/>
</dbReference>
<evidence type="ECO:0000259" key="12">
    <source>
        <dbReference type="Pfam" id="PF01259"/>
    </source>
</evidence>
<dbReference type="FunFam" id="3.30.470.20:FF:000015">
    <property type="entry name" value="Phosphoribosylaminoimidazole-succinocarboxamide synthase"/>
    <property type="match status" value="1"/>
</dbReference>
<dbReference type="AlphaFoldDB" id="A0A291QAU1"/>
<dbReference type="GO" id="GO:0004639">
    <property type="term" value="F:phosphoribosylaminoimidazolesuccinocarboxamide synthase activity"/>
    <property type="evidence" value="ECO:0007669"/>
    <property type="project" value="UniProtKB-UniRule"/>
</dbReference>
<evidence type="ECO:0000256" key="7">
    <source>
        <dbReference type="ARBA" id="ARBA00022755"/>
    </source>
</evidence>
<dbReference type="UniPathway" id="UPA00074">
    <property type="reaction ID" value="UER00131"/>
</dbReference>
<dbReference type="PANTHER" id="PTHR43700">
    <property type="entry name" value="PHOSPHORIBOSYLAMINOIMIDAZOLE-SUCCINOCARBOXAMIDE SYNTHASE"/>
    <property type="match status" value="1"/>
</dbReference>
<dbReference type="EMBL" id="CP022685">
    <property type="protein sequence ID" value="ATL28920.1"/>
    <property type="molecule type" value="Genomic_DNA"/>
</dbReference>
<dbReference type="GO" id="GO:0005737">
    <property type="term" value="C:cytoplasm"/>
    <property type="evidence" value="ECO:0007669"/>
    <property type="project" value="TreeGrafter"/>
</dbReference>
<dbReference type="Gene3D" id="3.30.200.20">
    <property type="entry name" value="Phosphorylase Kinase, domain 1"/>
    <property type="match status" value="1"/>
</dbReference>
<dbReference type="GO" id="GO:0005524">
    <property type="term" value="F:ATP binding"/>
    <property type="evidence" value="ECO:0007669"/>
    <property type="project" value="UniProtKB-KW"/>
</dbReference>
<dbReference type="InterPro" id="IPR018236">
    <property type="entry name" value="SAICAR_synthetase_CS"/>
</dbReference>
<dbReference type="HAMAP" id="MF_00137">
    <property type="entry name" value="SAICAR_synth"/>
    <property type="match status" value="1"/>
</dbReference>
<dbReference type="SUPFAM" id="SSF56104">
    <property type="entry name" value="SAICAR synthase-like"/>
    <property type="match status" value="1"/>
</dbReference>
<keyword evidence="6 11" id="KW-0547">Nucleotide-binding</keyword>
<dbReference type="PROSITE" id="PS01057">
    <property type="entry name" value="SAICAR_SYNTHETASE_1"/>
    <property type="match status" value="1"/>
</dbReference>
<evidence type="ECO:0000256" key="4">
    <source>
        <dbReference type="ARBA" id="ARBA00016460"/>
    </source>
</evidence>
<evidence type="ECO:0000256" key="3">
    <source>
        <dbReference type="ARBA" id="ARBA00012217"/>
    </source>
</evidence>
<comment type="similarity">
    <text evidence="2 11">Belongs to the SAICAR synthetase family.</text>
</comment>
<dbReference type="GO" id="GO:0006189">
    <property type="term" value="P:'de novo' IMP biosynthetic process"/>
    <property type="evidence" value="ECO:0007669"/>
    <property type="project" value="UniProtKB-UniRule"/>
</dbReference>
<evidence type="ECO:0000313" key="14">
    <source>
        <dbReference type="Proteomes" id="UP000221011"/>
    </source>
</evidence>
<dbReference type="NCBIfam" id="NF010568">
    <property type="entry name" value="PRK13961.1"/>
    <property type="match status" value="1"/>
</dbReference>
<protein>
    <recommendedName>
        <fullName evidence="4 11">Phosphoribosylaminoimidazole-succinocarboxamide synthase</fullName>
        <ecNumber evidence="3 11">6.3.2.6</ecNumber>
    </recommendedName>
    <alternativeName>
        <fullName evidence="9 11">SAICAR synthetase</fullName>
    </alternativeName>
</protein>
<keyword evidence="8 11" id="KW-0067">ATP-binding</keyword>
<dbReference type="PROSITE" id="PS01058">
    <property type="entry name" value="SAICAR_SYNTHETASE_2"/>
    <property type="match status" value="1"/>
</dbReference>
<comment type="pathway">
    <text evidence="1 11">Purine metabolism; IMP biosynthesis via de novo pathway; 5-amino-1-(5-phospho-D-ribosyl)imidazole-4-carboxamide from 5-amino-1-(5-phospho-D-ribosyl)imidazole-4-carboxylate: step 1/2.</text>
</comment>
<name>A0A291QAU1_9ACTN</name>
<keyword evidence="14" id="KW-1185">Reference proteome</keyword>
<dbReference type="EC" id="6.3.2.6" evidence="3 11"/>
<feature type="domain" description="SAICAR synthetase/ADE2 N-terminal" evidence="12">
    <location>
        <begin position="19"/>
        <end position="269"/>
    </location>
</feature>
<evidence type="ECO:0000256" key="9">
    <source>
        <dbReference type="ARBA" id="ARBA00030409"/>
    </source>
</evidence>
<evidence type="ECO:0000256" key="1">
    <source>
        <dbReference type="ARBA" id="ARBA00004672"/>
    </source>
</evidence>
<proteinExistence type="inferred from homology"/>
<dbReference type="Proteomes" id="UP000221011">
    <property type="component" value="Chromosome"/>
</dbReference>
<dbReference type="PANTHER" id="PTHR43700:SF1">
    <property type="entry name" value="PHOSPHORIBOSYLAMINOIMIDAZOLE-SUCCINOCARBOXAMIDE SYNTHASE"/>
    <property type="match status" value="1"/>
</dbReference>
<comment type="catalytic activity">
    <reaction evidence="10 11">
        <text>5-amino-1-(5-phospho-D-ribosyl)imidazole-4-carboxylate + L-aspartate + ATP = (2S)-2-[5-amino-1-(5-phospho-beta-D-ribosyl)imidazole-4-carboxamido]succinate + ADP + phosphate + 2 H(+)</text>
        <dbReference type="Rhea" id="RHEA:22628"/>
        <dbReference type="ChEBI" id="CHEBI:15378"/>
        <dbReference type="ChEBI" id="CHEBI:29991"/>
        <dbReference type="ChEBI" id="CHEBI:30616"/>
        <dbReference type="ChEBI" id="CHEBI:43474"/>
        <dbReference type="ChEBI" id="CHEBI:58443"/>
        <dbReference type="ChEBI" id="CHEBI:77657"/>
        <dbReference type="ChEBI" id="CHEBI:456216"/>
        <dbReference type="EC" id="6.3.2.6"/>
    </reaction>
</comment>
<organism evidence="13 14">
    <name type="scientific">Streptomyces formicae</name>
    <dbReference type="NCBI Taxonomy" id="1616117"/>
    <lineage>
        <taxon>Bacteria</taxon>
        <taxon>Bacillati</taxon>
        <taxon>Actinomycetota</taxon>
        <taxon>Actinomycetes</taxon>
        <taxon>Kitasatosporales</taxon>
        <taxon>Streptomycetaceae</taxon>
        <taxon>Streptomyces</taxon>
    </lineage>
</organism>
<dbReference type="InterPro" id="IPR028923">
    <property type="entry name" value="SAICAR_synt/ADE2_N"/>
</dbReference>
<dbReference type="KEGG" id="sfk:KY5_3902c"/>
<evidence type="ECO:0000256" key="10">
    <source>
        <dbReference type="ARBA" id="ARBA00048475"/>
    </source>
</evidence>
<dbReference type="RefSeq" id="WP_098243500.1">
    <property type="nucleotide sequence ID" value="NZ_CP022685.1"/>
</dbReference>
<evidence type="ECO:0000313" key="13">
    <source>
        <dbReference type="EMBL" id="ATL28920.1"/>
    </source>
</evidence>
<dbReference type="InterPro" id="IPR001636">
    <property type="entry name" value="SAICAR_synth"/>
</dbReference>
<evidence type="ECO:0000256" key="6">
    <source>
        <dbReference type="ARBA" id="ARBA00022741"/>
    </source>
</evidence>
<dbReference type="Pfam" id="PF01259">
    <property type="entry name" value="SAICAR_synt"/>
    <property type="match status" value="1"/>
</dbReference>
<keyword evidence="7 11" id="KW-0658">Purine biosynthesis</keyword>
<dbReference type="CDD" id="cd01414">
    <property type="entry name" value="SAICAR_synt_Sc"/>
    <property type="match status" value="1"/>
</dbReference>
<evidence type="ECO:0000256" key="8">
    <source>
        <dbReference type="ARBA" id="ARBA00022840"/>
    </source>
</evidence>